<evidence type="ECO:0000256" key="1">
    <source>
        <dbReference type="ARBA" id="ARBA00001974"/>
    </source>
</evidence>
<dbReference type="InterPro" id="IPR006076">
    <property type="entry name" value="FAD-dep_OxRdtase"/>
</dbReference>
<feature type="domain" description="FAD dependent oxidoreductase" evidence="5">
    <location>
        <begin position="2"/>
        <end position="345"/>
    </location>
</feature>
<dbReference type="RefSeq" id="WP_209643542.1">
    <property type="nucleotide sequence ID" value="NZ_JAGINW010000001.1"/>
</dbReference>
<organism evidence="6 7">
    <name type="scientific">Kibdelosporangium banguiense</name>
    <dbReference type="NCBI Taxonomy" id="1365924"/>
    <lineage>
        <taxon>Bacteria</taxon>
        <taxon>Bacillati</taxon>
        <taxon>Actinomycetota</taxon>
        <taxon>Actinomycetes</taxon>
        <taxon>Pseudonocardiales</taxon>
        <taxon>Pseudonocardiaceae</taxon>
        <taxon>Kibdelosporangium</taxon>
    </lineage>
</organism>
<evidence type="ECO:0000256" key="4">
    <source>
        <dbReference type="ARBA" id="ARBA00023002"/>
    </source>
</evidence>
<name>A0ABS4TPZ7_9PSEU</name>
<reference evidence="6 7" key="1">
    <citation type="submission" date="2021-03" db="EMBL/GenBank/DDBJ databases">
        <title>Sequencing the genomes of 1000 actinobacteria strains.</title>
        <authorList>
            <person name="Klenk H.-P."/>
        </authorList>
    </citation>
    <scope>NUCLEOTIDE SEQUENCE [LARGE SCALE GENOMIC DNA]</scope>
    <source>
        <strain evidence="6 7">DSM 46670</strain>
    </source>
</reference>
<keyword evidence="2" id="KW-0285">Flavoprotein</keyword>
<protein>
    <submittedName>
        <fullName evidence="6">Glycine/D-amino acid oxidase-like deaminating enzyme</fullName>
    </submittedName>
</protein>
<comment type="cofactor">
    <cofactor evidence="1">
        <name>FAD</name>
        <dbReference type="ChEBI" id="CHEBI:57692"/>
    </cofactor>
</comment>
<dbReference type="SUPFAM" id="SSF51905">
    <property type="entry name" value="FAD/NAD(P)-binding domain"/>
    <property type="match status" value="1"/>
</dbReference>
<dbReference type="InterPro" id="IPR036188">
    <property type="entry name" value="FAD/NAD-bd_sf"/>
</dbReference>
<dbReference type="PANTHER" id="PTHR10961:SF7">
    <property type="entry name" value="FAD DEPENDENT OXIDOREDUCTASE DOMAIN-CONTAINING PROTEIN"/>
    <property type="match status" value="1"/>
</dbReference>
<proteinExistence type="predicted"/>
<keyword evidence="3" id="KW-0274">FAD</keyword>
<dbReference type="Gene3D" id="3.50.50.60">
    <property type="entry name" value="FAD/NAD(P)-binding domain"/>
    <property type="match status" value="1"/>
</dbReference>
<evidence type="ECO:0000259" key="5">
    <source>
        <dbReference type="Pfam" id="PF01266"/>
    </source>
</evidence>
<sequence>MRIVVVGAGVIGMLTAVECVRAGAQVDLVDQADIPSASATSYDRCRVVRTLHRGSPTLTMAAAHLHEDWSAMERLLGSRFYHPSGALTLMAADTGGNLAMLIEAGASVQVLSAEDISLRCPHIRFEDGTKAVFEPAAGAVLADRALLAAARWLRDQPTVRMHRNSPVTEVDGSGEVRLADGTVLTGDSVVVAAGPWSGGLLPAGLVMGLTLMRQTMLTYAATSSQAGWWGSPAVLGLGDERDAWLMPPVLGASARLSAASACRAVPEMTDHETPREWLDHLTDRFSALLTDFDAGAVTGATDAYYLTDEHGEGPLLAELGDAVWAYAACGGMSFKFAPAVARALAGRAVGRTPQPTGLDAVDQPRRFAAAHLRRRSS</sequence>
<dbReference type="Proteomes" id="UP001519332">
    <property type="component" value="Unassembled WGS sequence"/>
</dbReference>
<keyword evidence="4" id="KW-0560">Oxidoreductase</keyword>
<dbReference type="Gene3D" id="3.30.9.10">
    <property type="entry name" value="D-Amino Acid Oxidase, subunit A, domain 2"/>
    <property type="match status" value="1"/>
</dbReference>
<comment type="caution">
    <text evidence="6">The sequence shown here is derived from an EMBL/GenBank/DDBJ whole genome shotgun (WGS) entry which is preliminary data.</text>
</comment>
<evidence type="ECO:0000256" key="2">
    <source>
        <dbReference type="ARBA" id="ARBA00022630"/>
    </source>
</evidence>
<evidence type="ECO:0000256" key="3">
    <source>
        <dbReference type="ARBA" id="ARBA00022827"/>
    </source>
</evidence>
<evidence type="ECO:0000313" key="7">
    <source>
        <dbReference type="Proteomes" id="UP001519332"/>
    </source>
</evidence>
<dbReference type="EMBL" id="JAGINW010000001">
    <property type="protein sequence ID" value="MBP2326481.1"/>
    <property type="molecule type" value="Genomic_DNA"/>
</dbReference>
<dbReference type="InterPro" id="IPR045170">
    <property type="entry name" value="MTOX"/>
</dbReference>
<dbReference type="PANTHER" id="PTHR10961">
    <property type="entry name" value="PEROXISOMAL SARCOSINE OXIDASE"/>
    <property type="match status" value="1"/>
</dbReference>
<dbReference type="Pfam" id="PF01266">
    <property type="entry name" value="DAO"/>
    <property type="match status" value="1"/>
</dbReference>
<keyword evidence="7" id="KW-1185">Reference proteome</keyword>
<evidence type="ECO:0000313" key="6">
    <source>
        <dbReference type="EMBL" id="MBP2326481.1"/>
    </source>
</evidence>
<accession>A0ABS4TPZ7</accession>
<gene>
    <name evidence="6" type="ORF">JOF56_006866</name>
</gene>